<sequence>MQIQRLDCAAAQKLYTAHMVRDFPAAELKPFTAVRELMQAGLYEPLALCGADGGMRAYAWQVLQPGRRSALLDYFAVRQDLRSTGVGTQALRLLAELYRERLDSLILECEHPDEAPDRAAAERRIAFYLRAGARQTALESRVFGVRYRILALPCGGCAADEALGRDLRELYRLMVPEPYCRGHVIFYGPGGHTTP</sequence>
<evidence type="ECO:0000259" key="1">
    <source>
        <dbReference type="PROSITE" id="PS51186"/>
    </source>
</evidence>
<feature type="domain" description="N-acetyltransferase" evidence="1">
    <location>
        <begin position="1"/>
        <end position="155"/>
    </location>
</feature>
<dbReference type="InterPro" id="IPR016181">
    <property type="entry name" value="Acyl_CoA_acyltransferase"/>
</dbReference>
<gene>
    <name evidence="2" type="ORF">H9724_00035</name>
</gene>
<protein>
    <recommendedName>
        <fullName evidence="1">N-acetyltransferase domain-containing protein</fullName>
    </recommendedName>
</protein>
<reference evidence="2" key="1">
    <citation type="journal article" date="2021" name="PeerJ">
        <title>Extensive microbial diversity within the chicken gut microbiome revealed by metagenomics and culture.</title>
        <authorList>
            <person name="Gilroy R."/>
            <person name="Ravi A."/>
            <person name="Getino M."/>
            <person name="Pursley I."/>
            <person name="Horton D.L."/>
            <person name="Alikhan N.F."/>
            <person name="Baker D."/>
            <person name="Gharbi K."/>
            <person name="Hall N."/>
            <person name="Watson M."/>
            <person name="Adriaenssens E.M."/>
            <person name="Foster-Nyarko E."/>
            <person name="Jarju S."/>
            <person name="Secka A."/>
            <person name="Antonio M."/>
            <person name="Oren A."/>
            <person name="Chaudhuri R.R."/>
            <person name="La Ragione R."/>
            <person name="Hildebrand F."/>
            <person name="Pallen M.J."/>
        </authorList>
    </citation>
    <scope>NUCLEOTIDE SEQUENCE</scope>
    <source>
        <strain evidence="2">CHK188-11489</strain>
    </source>
</reference>
<dbReference type="GO" id="GO:0016747">
    <property type="term" value="F:acyltransferase activity, transferring groups other than amino-acyl groups"/>
    <property type="evidence" value="ECO:0007669"/>
    <property type="project" value="InterPro"/>
</dbReference>
<dbReference type="Proteomes" id="UP000824105">
    <property type="component" value="Unassembled WGS sequence"/>
</dbReference>
<accession>A0A9D2FIP2</accession>
<reference evidence="2" key="2">
    <citation type="submission" date="2021-04" db="EMBL/GenBank/DDBJ databases">
        <authorList>
            <person name="Gilroy R."/>
        </authorList>
    </citation>
    <scope>NUCLEOTIDE SEQUENCE</scope>
    <source>
        <strain evidence="2">CHK188-11489</strain>
    </source>
</reference>
<evidence type="ECO:0000313" key="2">
    <source>
        <dbReference type="EMBL" id="HIZ61150.1"/>
    </source>
</evidence>
<dbReference type="SUPFAM" id="SSF55729">
    <property type="entry name" value="Acyl-CoA N-acyltransferases (Nat)"/>
    <property type="match status" value="1"/>
</dbReference>
<proteinExistence type="predicted"/>
<dbReference type="Gene3D" id="3.40.630.30">
    <property type="match status" value="1"/>
</dbReference>
<dbReference type="AlphaFoldDB" id="A0A9D2FIP2"/>
<dbReference type="EMBL" id="DXBF01000001">
    <property type="protein sequence ID" value="HIZ61150.1"/>
    <property type="molecule type" value="Genomic_DNA"/>
</dbReference>
<dbReference type="InterPro" id="IPR000182">
    <property type="entry name" value="GNAT_dom"/>
</dbReference>
<organism evidence="2 3">
    <name type="scientific">Candidatus Gemmiger avistercoris</name>
    <dbReference type="NCBI Taxonomy" id="2838606"/>
    <lineage>
        <taxon>Bacteria</taxon>
        <taxon>Bacillati</taxon>
        <taxon>Bacillota</taxon>
        <taxon>Clostridia</taxon>
        <taxon>Eubacteriales</taxon>
        <taxon>Gemmiger</taxon>
    </lineage>
</organism>
<evidence type="ECO:0000313" key="3">
    <source>
        <dbReference type="Proteomes" id="UP000824105"/>
    </source>
</evidence>
<name>A0A9D2FIP2_9FIRM</name>
<comment type="caution">
    <text evidence="2">The sequence shown here is derived from an EMBL/GenBank/DDBJ whole genome shotgun (WGS) entry which is preliminary data.</text>
</comment>
<dbReference type="PROSITE" id="PS51186">
    <property type="entry name" value="GNAT"/>
    <property type="match status" value="1"/>
</dbReference>